<dbReference type="Gene3D" id="3.90.79.10">
    <property type="entry name" value="Nucleoside Triphosphate Pyrophosphohydrolase"/>
    <property type="match status" value="1"/>
</dbReference>
<sequence>MSRVTGTLPSGLELFDVRRLRLAEGEGPVLSAELEAARDRVWEMAVAANPTLFDGPVVGCVELRWEEPDTLFLRWAAVTYRHYALRRVPDGKALPSLFVNAIQPTDDGRIVVGRMSPATAAPGRWQLPGGSVEPPETGGVLDEDAMRGQAARELAEEVGVELKPDELRLWVATRGRNSSVGLTYLAPALPEAELRERFGAVVAAERSAGREPEFSEIVFVRSPEELAGLAGPHADYVEPVLRRYAGTPLRPGA</sequence>
<evidence type="ECO:0000259" key="1">
    <source>
        <dbReference type="PROSITE" id="PS51462"/>
    </source>
</evidence>
<name>A0A4Z0HFB2_9ACTN</name>
<evidence type="ECO:0000313" key="2">
    <source>
        <dbReference type="EMBL" id="TGB13459.1"/>
    </source>
</evidence>
<dbReference type="InterPro" id="IPR000086">
    <property type="entry name" value="NUDIX_hydrolase_dom"/>
</dbReference>
<organism evidence="2 3">
    <name type="scientific">Streptomyces palmae</name>
    <dbReference type="NCBI Taxonomy" id="1701085"/>
    <lineage>
        <taxon>Bacteria</taxon>
        <taxon>Bacillati</taxon>
        <taxon>Actinomycetota</taxon>
        <taxon>Actinomycetes</taxon>
        <taxon>Kitasatosporales</taxon>
        <taxon>Streptomycetaceae</taxon>
        <taxon>Streptomyces</taxon>
    </lineage>
</organism>
<dbReference type="OrthoDB" id="4556257at2"/>
<dbReference type="PROSITE" id="PS51462">
    <property type="entry name" value="NUDIX"/>
    <property type="match status" value="1"/>
</dbReference>
<reference evidence="2 3" key="1">
    <citation type="submission" date="2019-03" db="EMBL/GenBank/DDBJ databases">
        <authorList>
            <person name="Gonzalez-Pimentel J.L."/>
        </authorList>
    </citation>
    <scope>NUCLEOTIDE SEQUENCE [LARGE SCALE GENOMIC DNA]</scope>
    <source>
        <strain evidence="2 3">JCM 31289</strain>
    </source>
</reference>
<dbReference type="Pfam" id="PF00293">
    <property type="entry name" value="NUDIX"/>
    <property type="match status" value="1"/>
</dbReference>
<evidence type="ECO:0000313" key="3">
    <source>
        <dbReference type="Proteomes" id="UP000297948"/>
    </source>
</evidence>
<comment type="caution">
    <text evidence="2">The sequence shown here is derived from an EMBL/GenBank/DDBJ whole genome shotgun (WGS) entry which is preliminary data.</text>
</comment>
<dbReference type="EMBL" id="SRID01000064">
    <property type="protein sequence ID" value="TGB13459.1"/>
    <property type="molecule type" value="Genomic_DNA"/>
</dbReference>
<feature type="domain" description="Nudix hydrolase" evidence="1">
    <location>
        <begin position="89"/>
        <end position="242"/>
    </location>
</feature>
<keyword evidence="3" id="KW-1185">Reference proteome</keyword>
<protein>
    <submittedName>
        <fullName evidence="2">NUDIX domain-containing protein</fullName>
    </submittedName>
</protein>
<accession>A0A4Z0HFB2</accession>
<dbReference type="Proteomes" id="UP000297948">
    <property type="component" value="Unassembled WGS sequence"/>
</dbReference>
<dbReference type="SUPFAM" id="SSF55811">
    <property type="entry name" value="Nudix"/>
    <property type="match status" value="1"/>
</dbReference>
<proteinExistence type="predicted"/>
<dbReference type="InterPro" id="IPR015797">
    <property type="entry name" value="NUDIX_hydrolase-like_dom_sf"/>
</dbReference>
<gene>
    <name evidence="2" type="ORF">E4099_09910</name>
</gene>
<dbReference type="AlphaFoldDB" id="A0A4Z0HFB2"/>
<dbReference type="CDD" id="cd02883">
    <property type="entry name" value="NUDIX_Hydrolase"/>
    <property type="match status" value="1"/>
</dbReference>